<gene>
    <name evidence="2" type="ORF">ACFPYL_05860</name>
</gene>
<accession>A0ABW1LH96</accession>
<dbReference type="NCBIfam" id="NF040603">
    <property type="entry name" value="choice_anch_P"/>
    <property type="match status" value="2"/>
</dbReference>
<feature type="signal peptide" evidence="1">
    <location>
        <begin position="1"/>
        <end position="19"/>
    </location>
</feature>
<dbReference type="EMBL" id="JBHSRJ010000003">
    <property type="protein sequence ID" value="MFC6042587.1"/>
    <property type="molecule type" value="Genomic_DNA"/>
</dbReference>
<name>A0ABW1LH96_9ACTN</name>
<feature type="chain" id="PRO_5046360669" evidence="1">
    <location>
        <begin position="20"/>
        <end position="418"/>
    </location>
</feature>
<dbReference type="Proteomes" id="UP001596135">
    <property type="component" value="Unassembled WGS sequence"/>
</dbReference>
<keyword evidence="3" id="KW-1185">Reference proteome</keyword>
<evidence type="ECO:0000313" key="2">
    <source>
        <dbReference type="EMBL" id="MFC6042587.1"/>
    </source>
</evidence>
<protein>
    <submittedName>
        <fullName evidence="2">Choice-of-anchor P family protein</fullName>
    </submittedName>
</protein>
<keyword evidence="1" id="KW-0732">Signal</keyword>
<organism evidence="2 3">
    <name type="scientific">Nocardioides hankookensis</name>
    <dbReference type="NCBI Taxonomy" id="443157"/>
    <lineage>
        <taxon>Bacteria</taxon>
        <taxon>Bacillati</taxon>
        <taxon>Actinomycetota</taxon>
        <taxon>Actinomycetes</taxon>
        <taxon>Propionibacteriales</taxon>
        <taxon>Nocardioidaceae</taxon>
        <taxon>Nocardioides</taxon>
    </lineage>
</organism>
<evidence type="ECO:0000313" key="3">
    <source>
        <dbReference type="Proteomes" id="UP001596135"/>
    </source>
</evidence>
<sequence length="418" mass="42844">MAAAVALALAGTSLTVADAAPAAQERSTNPAATPFALKSWGYGTRVQGGQAPAQSGVPAYEVIGCTNLAGIDKTNQVADVALPGLGTISGVKTRVWTTRSGGVVSSWAENTIGKVVLSDSPLGTLTLSAVSTTAHAFHDGSGFKTEANTDLARLQFKPPVGPAMDLPLPTPSQPVEIPQVGKVIIAHKKANTSANGAQVFANGLKIRLYQTGSVVRVAHAVAQIARGATVGVFSGESYAIGGNAAGDIVRLGRNPLMKMPCQGTNGVVRHRELGGLDLGGQVVVGAASSSSVGDQNAKRAWGRERSRVASINLAGALQVTGIVGQVNVARFGPNRTKLKANTRGSTLGRLIVNGETRTLPAQGLEIPGVAKLEPMVTTRIPGGIKVTALRITVLDGTGAVIELGNARLVVKRLNKIVH</sequence>
<dbReference type="RefSeq" id="WP_379151575.1">
    <property type="nucleotide sequence ID" value="NZ_JBHSRJ010000003.1"/>
</dbReference>
<comment type="caution">
    <text evidence="2">The sequence shown here is derived from an EMBL/GenBank/DDBJ whole genome shotgun (WGS) entry which is preliminary data.</text>
</comment>
<proteinExistence type="predicted"/>
<evidence type="ECO:0000256" key="1">
    <source>
        <dbReference type="SAM" id="SignalP"/>
    </source>
</evidence>
<reference evidence="3" key="1">
    <citation type="journal article" date="2019" name="Int. J. Syst. Evol. Microbiol.">
        <title>The Global Catalogue of Microorganisms (GCM) 10K type strain sequencing project: providing services to taxonomists for standard genome sequencing and annotation.</title>
        <authorList>
            <consortium name="The Broad Institute Genomics Platform"/>
            <consortium name="The Broad Institute Genome Sequencing Center for Infectious Disease"/>
            <person name="Wu L."/>
            <person name="Ma J."/>
        </authorList>
    </citation>
    <scope>NUCLEOTIDE SEQUENCE [LARGE SCALE GENOMIC DNA]</scope>
    <source>
        <strain evidence="3">CCUG 54522</strain>
    </source>
</reference>